<accession>A0ABT6EY36</accession>
<dbReference type="PANTHER" id="PTHR42716">
    <property type="entry name" value="L-ASPARTATE OXIDASE"/>
    <property type="match status" value="1"/>
</dbReference>
<comment type="caution">
    <text evidence="1">The sequence shown here is derived from an EMBL/GenBank/DDBJ whole genome shotgun (WGS) entry which is preliminary data.</text>
</comment>
<evidence type="ECO:0000313" key="1">
    <source>
        <dbReference type="EMBL" id="MDG2989810.1"/>
    </source>
</evidence>
<keyword evidence="2" id="KW-1185">Reference proteome</keyword>
<dbReference type="Proteomes" id="UP001154265">
    <property type="component" value="Unassembled WGS sequence"/>
</dbReference>
<organism evidence="1 2">
    <name type="scientific">Candidatus Synechococcus calcipolaris G9</name>
    <dbReference type="NCBI Taxonomy" id="1497997"/>
    <lineage>
        <taxon>Bacteria</taxon>
        <taxon>Bacillati</taxon>
        <taxon>Cyanobacteriota</taxon>
        <taxon>Cyanophyceae</taxon>
        <taxon>Synechococcales</taxon>
        <taxon>Synechococcaceae</taxon>
        <taxon>Synechococcus</taxon>
    </lineage>
</organism>
<dbReference type="InterPro" id="IPR036188">
    <property type="entry name" value="FAD/NAD-bd_sf"/>
</dbReference>
<dbReference type="RefSeq" id="WP_277865723.1">
    <property type="nucleotide sequence ID" value="NZ_JAKKUT010000001.1"/>
</dbReference>
<reference evidence="1" key="1">
    <citation type="journal article" date="2022" name="Genome Biol. Evol.">
        <title>A New Gene Family Diagnostic for Intracellular Biomineralization of Amorphous Ca Carbonates by Cyanobacteria.</title>
        <authorList>
            <person name="Benzerara K."/>
            <person name="Duprat E."/>
            <person name="Bitard-Feildel T."/>
            <person name="Caumes G."/>
            <person name="Cassier-Chauvat C."/>
            <person name="Chauvat F."/>
            <person name="Dezi M."/>
            <person name="Diop S.I."/>
            <person name="Gaschignard G."/>
            <person name="Gorgen S."/>
            <person name="Gugger M."/>
            <person name="Lopez-Garcia P."/>
            <person name="Millet M."/>
            <person name="Skouri-Panet F."/>
            <person name="Moreira D."/>
            <person name="Callebaut I."/>
        </authorList>
    </citation>
    <scope>NUCLEOTIDE SEQUENCE</scope>
    <source>
        <strain evidence="1">G9</strain>
    </source>
</reference>
<dbReference type="SUPFAM" id="SSF51905">
    <property type="entry name" value="FAD/NAD(P)-binding domain"/>
    <property type="match status" value="1"/>
</dbReference>
<dbReference type="PANTHER" id="PTHR42716:SF1">
    <property type="entry name" value="SLL0471 PROTEIN"/>
    <property type="match status" value="1"/>
</dbReference>
<name>A0ABT6EY36_9SYNE</name>
<reference evidence="1" key="2">
    <citation type="submission" date="2022-01" db="EMBL/GenBank/DDBJ databases">
        <authorList>
            <person name="Zivanovic Y."/>
            <person name="Moreira D."/>
            <person name="Lopez-Garcia P."/>
        </authorList>
    </citation>
    <scope>NUCLEOTIDE SEQUENCE</scope>
    <source>
        <strain evidence="1">G9</strain>
    </source>
</reference>
<gene>
    <name evidence="1" type="ORF">L3556_02490</name>
</gene>
<dbReference type="Pfam" id="PF12831">
    <property type="entry name" value="FAD_oxidored"/>
    <property type="match status" value="3"/>
</dbReference>
<proteinExistence type="predicted"/>
<dbReference type="EMBL" id="JAKKUT010000001">
    <property type="protein sequence ID" value="MDG2989810.1"/>
    <property type="molecule type" value="Genomic_DNA"/>
</dbReference>
<dbReference type="InterPro" id="IPR005288">
    <property type="entry name" value="NadB"/>
</dbReference>
<protein>
    <submittedName>
        <fullName evidence="1">FAD-dependent oxidoreductase</fullName>
    </submittedName>
</protein>
<sequence>MAAFILLFIPKKIPAIALFSMILGAVFSLGLSPTQATQPDSGQSVKQVECDVLVIGGGLAGAAAVDEVLRQGQTVCLTELTDWLGGQISAQGTSALDERPRQRERLFFPQGYNHLRSRLIELNQNPRPGDCWVSLVCFLPAQGHHVIMEMLQERQRQHRGTLKLFLNTVVKDLTMAADPQDTTGMLVTSVLGIQHKPAANAPPLNTYPLSHTLADAYKIEDSELFSKQLIQFVPRDQGDWIVIEATETGEILALADIPYRLGIDPLTASNPSASSTSAYPYCPQAFTYTFAMVATDQAQTPEMPPFYPQYEPFYSFDLPRYGQEPELVFSYRRIYSAKPGQDFRSVTPGDISMQNWGGGNDYGPGTPEDNLLLTRSQLIAQGQLEPGQWQGGYRIESLRGGEELAQGYFYWLVAGTTDSKLGPGIKQPNPYLRYLSGLDSPMGTMHGLSKFPYIREGRRLIGRYSPAWPQGFDIDEIDISRKNYPGDDYYRQHLPPAMYRELAALMGGLGGIDLLLGNRSLEQINWRRRSRLYPDSIGIGHYPIDFHPCMLDSPPERPGNIERPGERQGASETYPFQVPLRSLIPPKVNNLIVTGKNIAMGHIAAAAYRVQSIEWSMGAGAGTTAAYVLQHQIRPHELTDPLPLYSPHLARLQHRLQENENPIAFPGMSIFNENWQDWP</sequence>
<evidence type="ECO:0000313" key="2">
    <source>
        <dbReference type="Proteomes" id="UP001154265"/>
    </source>
</evidence>
<dbReference type="Gene3D" id="3.50.50.60">
    <property type="entry name" value="FAD/NAD(P)-binding domain"/>
    <property type="match status" value="1"/>
</dbReference>